<feature type="region of interest" description="Disordered" evidence="1">
    <location>
        <begin position="1"/>
        <end position="27"/>
    </location>
</feature>
<gene>
    <name evidence="2" type="ORF">Esi_0090_0076</name>
</gene>
<proteinExistence type="predicted"/>
<dbReference type="EMBL" id="FN649138">
    <property type="protein sequence ID" value="CBN75387.1"/>
    <property type="molecule type" value="Genomic_DNA"/>
</dbReference>
<reference evidence="2 3" key="1">
    <citation type="journal article" date="2010" name="Nature">
        <title>The Ectocarpus genome and the independent evolution of multicellularity in brown algae.</title>
        <authorList>
            <person name="Cock J.M."/>
            <person name="Sterck L."/>
            <person name="Rouze P."/>
            <person name="Scornet D."/>
            <person name="Allen A.E."/>
            <person name="Amoutzias G."/>
            <person name="Anthouard V."/>
            <person name="Artiguenave F."/>
            <person name="Aury J.M."/>
            <person name="Badger J.H."/>
            <person name="Beszteri B."/>
            <person name="Billiau K."/>
            <person name="Bonnet E."/>
            <person name="Bothwell J.H."/>
            <person name="Bowler C."/>
            <person name="Boyen C."/>
            <person name="Brownlee C."/>
            <person name="Carrano C.J."/>
            <person name="Charrier B."/>
            <person name="Cho G.Y."/>
            <person name="Coelho S.M."/>
            <person name="Collen J."/>
            <person name="Corre E."/>
            <person name="Da Silva C."/>
            <person name="Delage L."/>
            <person name="Delaroque N."/>
            <person name="Dittami S.M."/>
            <person name="Doulbeau S."/>
            <person name="Elias M."/>
            <person name="Farnham G."/>
            <person name="Gachon C.M."/>
            <person name="Gschloessl B."/>
            <person name="Heesch S."/>
            <person name="Jabbari K."/>
            <person name="Jubin C."/>
            <person name="Kawai H."/>
            <person name="Kimura K."/>
            <person name="Kloareg B."/>
            <person name="Kupper F.C."/>
            <person name="Lang D."/>
            <person name="Le Bail A."/>
            <person name="Leblanc C."/>
            <person name="Lerouge P."/>
            <person name="Lohr M."/>
            <person name="Lopez P.J."/>
            <person name="Martens C."/>
            <person name="Maumus F."/>
            <person name="Michel G."/>
            <person name="Miranda-Saavedra D."/>
            <person name="Morales J."/>
            <person name="Moreau H."/>
            <person name="Motomura T."/>
            <person name="Nagasato C."/>
            <person name="Napoli C.A."/>
            <person name="Nelson D.R."/>
            <person name="Nyvall-Collen P."/>
            <person name="Peters A.F."/>
            <person name="Pommier C."/>
            <person name="Potin P."/>
            <person name="Poulain J."/>
            <person name="Quesneville H."/>
            <person name="Read B."/>
            <person name="Rensing S.A."/>
            <person name="Ritter A."/>
            <person name="Rousvoal S."/>
            <person name="Samanta M."/>
            <person name="Samson G."/>
            <person name="Schroeder D.C."/>
            <person name="Segurens B."/>
            <person name="Strittmatter M."/>
            <person name="Tonon T."/>
            <person name="Tregear J.W."/>
            <person name="Valentin K."/>
            <person name="von Dassow P."/>
            <person name="Yamagishi T."/>
            <person name="Van de Peer Y."/>
            <person name="Wincker P."/>
        </authorList>
    </citation>
    <scope>NUCLEOTIDE SEQUENCE [LARGE SCALE GENOMIC DNA]</scope>
    <source>
        <strain evidence="3">Ec32 / CCAP1310/4</strain>
    </source>
</reference>
<dbReference type="EMBL" id="FN649751">
    <property type="protein sequence ID" value="CBN75387.1"/>
    <property type="molecule type" value="Genomic_DNA"/>
</dbReference>
<protein>
    <submittedName>
        <fullName evidence="2">Uncharacterized protein</fullName>
    </submittedName>
</protein>
<dbReference type="Proteomes" id="UP000002630">
    <property type="component" value="Linkage Group LG26"/>
</dbReference>
<feature type="compositionally biased region" description="Basic and acidic residues" evidence="1">
    <location>
        <begin position="9"/>
        <end position="26"/>
    </location>
</feature>
<sequence>MMMRVNRKRREEVITDRKAPGPEKGQDVLPPAAPEGILFFAYGAEITTAEHYLQQAITSARRIKLLNPSTNITLVTNPGMRPDIDGAFDAVVNVEEKLLYSGTVQSWNPNGVSRQWLTRLEYLARSPYQNPDLLAPHNWAILYRKNENTKRLFNRWRVLQIEYSRAGSDQQTLEMAAGSLALQGKLNVSVISENLALATVVYNRTVPTFPKTSMLIDPGPVHFVHYDAASDEDAEMTCRKLNRHWSLARVVVMPAPFPKSEETGLRIESNYKVTVGVSN</sequence>
<dbReference type="AlphaFoldDB" id="D8LTZ7"/>
<keyword evidence="3" id="KW-1185">Reference proteome</keyword>
<name>D8LTZ7_ECTSI</name>
<organism evidence="2 3">
    <name type="scientific">Ectocarpus siliculosus</name>
    <name type="common">Brown alga</name>
    <name type="synonym">Conferva siliculosa</name>
    <dbReference type="NCBI Taxonomy" id="2880"/>
    <lineage>
        <taxon>Eukaryota</taxon>
        <taxon>Sar</taxon>
        <taxon>Stramenopiles</taxon>
        <taxon>Ochrophyta</taxon>
        <taxon>PX clade</taxon>
        <taxon>Phaeophyceae</taxon>
        <taxon>Ectocarpales</taxon>
        <taxon>Ectocarpaceae</taxon>
        <taxon>Ectocarpus</taxon>
    </lineage>
</organism>
<evidence type="ECO:0000313" key="3">
    <source>
        <dbReference type="Proteomes" id="UP000002630"/>
    </source>
</evidence>
<accession>D8LTZ7</accession>
<dbReference type="InParanoid" id="D8LTZ7"/>
<evidence type="ECO:0000256" key="1">
    <source>
        <dbReference type="SAM" id="MobiDB-lite"/>
    </source>
</evidence>
<evidence type="ECO:0000313" key="2">
    <source>
        <dbReference type="EMBL" id="CBN75387.1"/>
    </source>
</evidence>
<dbReference type="OrthoDB" id="10533400at2759"/>